<dbReference type="PRINTS" id="PR01607">
    <property type="entry name" value="APYRASEFAMLY"/>
</dbReference>
<dbReference type="AlphaFoldDB" id="A0A0B8QJN1"/>
<protein>
    <submittedName>
        <fullName evidence="3">2',3'-cyclic-nucleotide 2'-phosphodiesterase</fullName>
        <ecNumber evidence="3">3.1.4.16</ecNumber>
    </submittedName>
</protein>
<dbReference type="Proteomes" id="UP000031666">
    <property type="component" value="Unassembled WGS sequence"/>
</dbReference>
<reference evidence="3 4" key="1">
    <citation type="submission" date="2015-01" db="EMBL/GenBank/DDBJ databases">
        <title>Vibrio sp. C94 JCM 19241 whole genome shotgun sequence.</title>
        <authorList>
            <person name="Sawabe T."/>
            <person name="Meirelles P."/>
            <person name="Feng G."/>
            <person name="Sayaka M."/>
            <person name="Hattori M."/>
            <person name="Ohkuma M."/>
        </authorList>
    </citation>
    <scope>NUCLEOTIDE SEQUENCE [LARGE SCALE GENOMIC DNA]</scope>
    <source>
        <strain evidence="4">JCM 19241</strain>
    </source>
</reference>
<dbReference type="InterPro" id="IPR006179">
    <property type="entry name" value="5_nucleotidase/apyrase"/>
</dbReference>
<feature type="domain" description="5'-Nucleotidase C-terminal" evidence="2">
    <location>
        <begin position="126"/>
        <end position="300"/>
    </location>
</feature>
<name>A0A0B8QJN1_9VIBR</name>
<dbReference type="EMBL" id="BBSC01000004">
    <property type="protein sequence ID" value="GAM75323.1"/>
    <property type="molecule type" value="Genomic_DNA"/>
</dbReference>
<dbReference type="GO" id="GO:0030288">
    <property type="term" value="C:outer membrane-bounded periplasmic space"/>
    <property type="evidence" value="ECO:0007669"/>
    <property type="project" value="TreeGrafter"/>
</dbReference>
<dbReference type="Gene3D" id="3.90.780.10">
    <property type="entry name" value="5'-Nucleotidase, C-terminal domain"/>
    <property type="match status" value="1"/>
</dbReference>
<keyword evidence="1 3" id="KW-0378">Hydrolase</keyword>
<comment type="similarity">
    <text evidence="1">Belongs to the 5'-nucleotidase family.</text>
</comment>
<dbReference type="GO" id="GO:0008663">
    <property type="term" value="F:2',3'-cyclic-nucleotide 2'-phosphodiesterase activity"/>
    <property type="evidence" value="ECO:0007669"/>
    <property type="project" value="UniProtKB-EC"/>
</dbReference>
<evidence type="ECO:0000256" key="1">
    <source>
        <dbReference type="RuleBase" id="RU362119"/>
    </source>
</evidence>
<dbReference type="NCBIfam" id="NF006938">
    <property type="entry name" value="PRK09420.1"/>
    <property type="match status" value="1"/>
</dbReference>
<comment type="caution">
    <text evidence="3">The sequence shown here is derived from an EMBL/GenBank/DDBJ whole genome shotgun (WGS) entry which is preliminary data.</text>
</comment>
<gene>
    <name evidence="3" type="ORF">JCM19241_3235</name>
</gene>
<dbReference type="GO" id="GO:0000166">
    <property type="term" value="F:nucleotide binding"/>
    <property type="evidence" value="ECO:0007669"/>
    <property type="project" value="UniProtKB-KW"/>
</dbReference>
<dbReference type="FunFam" id="3.90.780.10:FF:000002">
    <property type="entry name" value="Bifunctional 2',3'-cyclic-nucleotide 2'-phosphodiesterase/3'-nucleotidase"/>
    <property type="match status" value="1"/>
</dbReference>
<dbReference type="Pfam" id="PF02872">
    <property type="entry name" value="5_nucleotid_C"/>
    <property type="match status" value="1"/>
</dbReference>
<reference evidence="3 4" key="2">
    <citation type="submission" date="2015-01" db="EMBL/GenBank/DDBJ databases">
        <authorList>
            <consortium name="NBRP consortium"/>
            <person name="Sawabe T."/>
            <person name="Meirelles P."/>
            <person name="Feng G."/>
            <person name="Sayaka M."/>
            <person name="Hattori M."/>
            <person name="Ohkuma M."/>
        </authorList>
    </citation>
    <scope>NUCLEOTIDE SEQUENCE [LARGE SCALE GENOMIC DNA]</scope>
    <source>
        <strain evidence="4">JCM 19241</strain>
    </source>
</reference>
<dbReference type="Gene3D" id="3.60.21.10">
    <property type="match status" value="1"/>
</dbReference>
<dbReference type="STRING" id="1481914.JCM19241_3235"/>
<sequence length="401" mass="44265">MKGIDAIAFGHSHAVFPGKGFEAIQGVDNEKGTINGVTAVMPGRWGSHVGVMDLTLSQKDGGWVVTDGEADARPIFDTANNKSLAEPDQEMVKAVKEDHDGTREFVNQPIGKANDVMYSFLALVQDDPTIQIVNLAQKAYVERFIQGDPDLDGIPVLSAAAPFKVGGRKNDPNNFTEVESGQLTFRNAADLYLYPNTLVAMRVTGHEVQEWLECSAGQFNQIDVNSGKPQSLIDWDNFRTYNFDVMDGVEYQIDVTQPAKYNGECQVVNKDSQRIKGLTYQGKPIDPKQEFIIATNNYRAFSAKFPGTGADFIAFESPDENRTVLANYISEVSKEKGEVTPSADNNWRFAPISSDTKLDIRFETAPSDKAADFIADKGQYPMKRVDTDESGFAIYQIDLSK</sequence>
<dbReference type="GO" id="GO:0009166">
    <property type="term" value="P:nucleotide catabolic process"/>
    <property type="evidence" value="ECO:0007669"/>
    <property type="project" value="InterPro"/>
</dbReference>
<accession>A0A0B8QJN1</accession>
<evidence type="ECO:0000313" key="4">
    <source>
        <dbReference type="Proteomes" id="UP000031666"/>
    </source>
</evidence>
<dbReference type="PANTHER" id="PTHR11575">
    <property type="entry name" value="5'-NUCLEOTIDASE-RELATED"/>
    <property type="match status" value="1"/>
</dbReference>
<proteinExistence type="inferred from homology"/>
<dbReference type="InterPro" id="IPR036907">
    <property type="entry name" value="5'-Nucleotdase_C_sf"/>
</dbReference>
<dbReference type="InterPro" id="IPR008334">
    <property type="entry name" value="5'-Nucleotdase_C"/>
</dbReference>
<keyword evidence="1" id="KW-0547">Nucleotide-binding</keyword>
<evidence type="ECO:0000259" key="2">
    <source>
        <dbReference type="Pfam" id="PF02872"/>
    </source>
</evidence>
<evidence type="ECO:0000313" key="3">
    <source>
        <dbReference type="EMBL" id="GAM75323.1"/>
    </source>
</evidence>
<dbReference type="SUPFAM" id="SSF56300">
    <property type="entry name" value="Metallo-dependent phosphatases"/>
    <property type="match status" value="1"/>
</dbReference>
<dbReference type="EC" id="3.1.4.16" evidence="3"/>
<dbReference type="SUPFAM" id="SSF55816">
    <property type="entry name" value="5'-nucleotidase (syn. UDP-sugar hydrolase), C-terminal domain"/>
    <property type="match status" value="1"/>
</dbReference>
<dbReference type="InterPro" id="IPR029052">
    <property type="entry name" value="Metallo-depent_PP-like"/>
</dbReference>
<dbReference type="PANTHER" id="PTHR11575:SF6">
    <property type="entry name" value="2',3'-CYCLIC-NUCLEOTIDE 2'-PHOSPHODIESTERASE_3'-NUCLEOTIDASE"/>
    <property type="match status" value="1"/>
</dbReference>
<organism evidence="3 4">
    <name type="scientific">Vibrio ishigakensis</name>
    <dbReference type="NCBI Taxonomy" id="1481914"/>
    <lineage>
        <taxon>Bacteria</taxon>
        <taxon>Pseudomonadati</taxon>
        <taxon>Pseudomonadota</taxon>
        <taxon>Gammaproteobacteria</taxon>
        <taxon>Vibrionales</taxon>
        <taxon>Vibrionaceae</taxon>
        <taxon>Vibrio</taxon>
    </lineage>
</organism>